<evidence type="ECO:0000256" key="4">
    <source>
        <dbReference type="ARBA" id="ARBA00022692"/>
    </source>
</evidence>
<comment type="similarity">
    <text evidence="2">Belongs to the CpsC/CapA family.</text>
</comment>
<evidence type="ECO:0000256" key="3">
    <source>
        <dbReference type="ARBA" id="ARBA00022475"/>
    </source>
</evidence>
<dbReference type="Proteomes" id="UP000637074">
    <property type="component" value="Unassembled WGS sequence"/>
</dbReference>
<evidence type="ECO:0000313" key="11">
    <source>
        <dbReference type="Proteomes" id="UP000637074"/>
    </source>
</evidence>
<feature type="domain" description="Tyrosine-protein kinase G-rich" evidence="9">
    <location>
        <begin position="130"/>
        <end position="193"/>
    </location>
</feature>
<keyword evidence="4 7" id="KW-0812">Transmembrane</keyword>
<feature type="transmembrane region" description="Helical" evidence="7">
    <location>
        <begin position="173"/>
        <end position="194"/>
    </location>
</feature>
<evidence type="ECO:0000256" key="6">
    <source>
        <dbReference type="ARBA" id="ARBA00023136"/>
    </source>
</evidence>
<accession>A0ABQ3N2H9</accession>
<dbReference type="InterPro" id="IPR003856">
    <property type="entry name" value="LPS_length_determ_N"/>
</dbReference>
<comment type="caution">
    <text evidence="10">The sequence shown here is derived from an EMBL/GenBank/DDBJ whole genome shotgun (WGS) entry which is preliminary data.</text>
</comment>
<evidence type="ECO:0000313" key="10">
    <source>
        <dbReference type="EMBL" id="GHH97713.1"/>
    </source>
</evidence>
<evidence type="ECO:0000256" key="2">
    <source>
        <dbReference type="ARBA" id="ARBA00006683"/>
    </source>
</evidence>
<comment type="subcellular location">
    <subcellularLocation>
        <location evidence="1">Cell membrane</location>
        <topology evidence="1">Multi-pass membrane protein</topology>
    </subcellularLocation>
</comment>
<reference evidence="10 11" key="1">
    <citation type="journal article" date="2022" name="Int. J. Syst. Evol. Microbiol.">
        <title>Neobacillus kokaensis sp. nov., isolated from soil.</title>
        <authorList>
            <person name="Yuki K."/>
            <person name="Matsubara H."/>
            <person name="Yamaguchi S."/>
        </authorList>
    </citation>
    <scope>NUCLEOTIDE SEQUENCE [LARGE SCALE GENOMIC DNA]</scope>
    <source>
        <strain evidence="10 11">LOB 377</strain>
    </source>
</reference>
<feature type="transmembrane region" description="Helical" evidence="7">
    <location>
        <begin position="20"/>
        <end position="40"/>
    </location>
</feature>
<keyword evidence="5 7" id="KW-1133">Transmembrane helix</keyword>
<dbReference type="InterPro" id="IPR050445">
    <property type="entry name" value="Bact_polysacc_biosynth/exp"/>
</dbReference>
<organism evidence="10 11">
    <name type="scientific">Neobacillus kokaensis</name>
    <dbReference type="NCBI Taxonomy" id="2759023"/>
    <lineage>
        <taxon>Bacteria</taxon>
        <taxon>Bacillati</taxon>
        <taxon>Bacillota</taxon>
        <taxon>Bacilli</taxon>
        <taxon>Bacillales</taxon>
        <taxon>Bacillaceae</taxon>
        <taxon>Neobacillus</taxon>
    </lineage>
</organism>
<evidence type="ECO:0000259" key="8">
    <source>
        <dbReference type="Pfam" id="PF02706"/>
    </source>
</evidence>
<feature type="domain" description="Polysaccharide chain length determinant N-terminal" evidence="8">
    <location>
        <begin position="4"/>
        <end position="92"/>
    </location>
</feature>
<dbReference type="InterPro" id="IPR032807">
    <property type="entry name" value="GNVR"/>
</dbReference>
<evidence type="ECO:0000256" key="5">
    <source>
        <dbReference type="ARBA" id="ARBA00022989"/>
    </source>
</evidence>
<gene>
    <name evidence="10" type="ORF">AM1BK_12560</name>
</gene>
<proteinExistence type="inferred from homology"/>
<evidence type="ECO:0000256" key="7">
    <source>
        <dbReference type="SAM" id="Phobius"/>
    </source>
</evidence>
<keyword evidence="6 7" id="KW-0472">Membrane</keyword>
<dbReference type="PANTHER" id="PTHR32309:SF13">
    <property type="entry name" value="FERRIC ENTEROBACTIN TRANSPORT PROTEIN FEPE"/>
    <property type="match status" value="1"/>
</dbReference>
<dbReference type="Pfam" id="PF13807">
    <property type="entry name" value="GNVR"/>
    <property type="match status" value="1"/>
</dbReference>
<name>A0ABQ3N2H9_9BACI</name>
<protein>
    <submittedName>
        <fullName evidence="10">Capsular polysaccharide biosynthesis protein</fullName>
    </submittedName>
</protein>
<dbReference type="RefSeq" id="WP_191270803.1">
    <property type="nucleotide sequence ID" value="NZ_BNDS01000003.1"/>
</dbReference>
<dbReference type="EMBL" id="BNDS01000003">
    <property type="protein sequence ID" value="GHH97713.1"/>
    <property type="molecule type" value="Genomic_DNA"/>
</dbReference>
<keyword evidence="3" id="KW-1003">Cell membrane</keyword>
<evidence type="ECO:0000259" key="9">
    <source>
        <dbReference type="Pfam" id="PF13807"/>
    </source>
</evidence>
<dbReference type="Pfam" id="PF02706">
    <property type="entry name" value="Wzz"/>
    <property type="match status" value="1"/>
</dbReference>
<sequence length="249" mass="27584">MESTVSLIDIFKILMKRWKLISLFIIGAGLISAAITFYLLKPVYQAKTQILVSQKNTENQLDLTMLQSNVDLISTYTDIINSPVILEKVINRLDLTENVDELTKSIMVTNKENSQVFTLVVENHDAEKVVKIVNALSETFQQEIKGIMNVDNVSILARAELKENPIPVKPNPLLNILIAIVIGFMSGMGLALLLELMDSTLKNEQDATAFLGLPILGSVQKMSKANKKDRSDTLAQTMGGETYVSSVEK</sequence>
<dbReference type="PANTHER" id="PTHR32309">
    <property type="entry name" value="TYROSINE-PROTEIN KINASE"/>
    <property type="match status" value="1"/>
</dbReference>
<evidence type="ECO:0000256" key="1">
    <source>
        <dbReference type="ARBA" id="ARBA00004651"/>
    </source>
</evidence>
<keyword evidence="11" id="KW-1185">Reference proteome</keyword>